<dbReference type="InterPro" id="IPR023198">
    <property type="entry name" value="PGP-like_dom2"/>
</dbReference>
<dbReference type="Pfam" id="PF00702">
    <property type="entry name" value="Hydrolase"/>
    <property type="match status" value="1"/>
</dbReference>
<dbReference type="SUPFAM" id="SSF56784">
    <property type="entry name" value="HAD-like"/>
    <property type="match status" value="1"/>
</dbReference>
<accession>A0A4S3M8K9</accession>
<gene>
    <name evidence="1" type="ORF">E7681_09875</name>
</gene>
<dbReference type="OrthoDB" id="9807742at2"/>
<dbReference type="InterPro" id="IPR023214">
    <property type="entry name" value="HAD_sf"/>
</dbReference>
<name>A0A4S3M8K9_9RHOB</name>
<dbReference type="SFLD" id="SFLDG01129">
    <property type="entry name" value="C1.5:_HAD__Beta-PGM__Phosphata"/>
    <property type="match status" value="1"/>
</dbReference>
<evidence type="ECO:0000313" key="1">
    <source>
        <dbReference type="EMBL" id="THD73911.1"/>
    </source>
</evidence>
<dbReference type="EMBL" id="SSMD01000004">
    <property type="protein sequence ID" value="THD73911.1"/>
    <property type="molecule type" value="Genomic_DNA"/>
</dbReference>
<evidence type="ECO:0000313" key="2">
    <source>
        <dbReference type="Proteomes" id="UP000306113"/>
    </source>
</evidence>
<dbReference type="Gene3D" id="3.40.50.1000">
    <property type="entry name" value="HAD superfamily/HAD-like"/>
    <property type="match status" value="1"/>
</dbReference>
<comment type="caution">
    <text evidence="1">The sequence shown here is derived from an EMBL/GenBank/DDBJ whole genome shotgun (WGS) entry which is preliminary data.</text>
</comment>
<dbReference type="PANTHER" id="PTHR43611:SF3">
    <property type="entry name" value="FLAVIN MONONUCLEOTIDE HYDROLASE 1, CHLOROPLATIC"/>
    <property type="match status" value="1"/>
</dbReference>
<dbReference type="Proteomes" id="UP000306113">
    <property type="component" value="Unassembled WGS sequence"/>
</dbReference>
<keyword evidence="2" id="KW-1185">Reference proteome</keyword>
<organism evidence="1 2">
    <name type="scientific">Thalassobius vesicularis</name>
    <dbReference type="NCBI Taxonomy" id="1294297"/>
    <lineage>
        <taxon>Bacteria</taxon>
        <taxon>Pseudomonadati</taxon>
        <taxon>Pseudomonadota</taxon>
        <taxon>Alphaproteobacteria</taxon>
        <taxon>Rhodobacterales</taxon>
        <taxon>Roseobacteraceae</taxon>
        <taxon>Thalassovita</taxon>
    </lineage>
</organism>
<sequence>MMIDAVVWDIGRVLIEYDPVRFFTGAVGPDRTKALFDTVDLESYNLRSDAGEPLRDTMAEAAADHPDFANEIGMFWDHWIDMASPEIPGSVRLLVTLKQRGIPVLALSNFGRETFDIACARYPFLTTFDRAYISAHLGQIKPNPDFYETLERDSGYAPSRLLFTDDKPENIATAAARGWQTHLFQGPDGWADCLLAHGLLNHEDIQ</sequence>
<dbReference type="InterPro" id="IPR036412">
    <property type="entry name" value="HAD-like_sf"/>
</dbReference>
<dbReference type="Gene3D" id="1.10.150.240">
    <property type="entry name" value="Putative phosphatase, domain 2"/>
    <property type="match status" value="1"/>
</dbReference>
<proteinExistence type="predicted"/>
<dbReference type="NCBIfam" id="TIGR01509">
    <property type="entry name" value="HAD-SF-IA-v3"/>
    <property type="match status" value="1"/>
</dbReference>
<dbReference type="AlphaFoldDB" id="A0A4S3M8K9"/>
<protein>
    <submittedName>
        <fullName evidence="1">HAD family phosphatase</fullName>
    </submittedName>
</protein>
<dbReference type="SFLD" id="SFLDS00003">
    <property type="entry name" value="Haloacid_Dehalogenase"/>
    <property type="match status" value="1"/>
</dbReference>
<dbReference type="InterPro" id="IPR006439">
    <property type="entry name" value="HAD-SF_hydro_IA"/>
</dbReference>
<dbReference type="PRINTS" id="PR00413">
    <property type="entry name" value="HADHALOGNASE"/>
</dbReference>
<reference evidence="1 2" key="1">
    <citation type="submission" date="2019-04" db="EMBL/GenBank/DDBJ databases">
        <title>Draft genome sequence of Youngimonas vesicularis.</title>
        <authorList>
            <person name="Hameed A."/>
        </authorList>
    </citation>
    <scope>NUCLEOTIDE SEQUENCE [LARGE SCALE GENOMIC DNA]</scope>
    <source>
        <strain evidence="1 2">CC-AMW-E</strain>
    </source>
</reference>
<dbReference type="PANTHER" id="PTHR43611">
    <property type="entry name" value="ALPHA-D-GLUCOSE 1-PHOSPHATE PHOSPHATASE"/>
    <property type="match status" value="1"/>
</dbReference>
<dbReference type="CDD" id="cd02603">
    <property type="entry name" value="HAD_sEH-N_like"/>
    <property type="match status" value="1"/>
</dbReference>